<evidence type="ECO:0000313" key="4">
    <source>
        <dbReference type="Proteomes" id="UP000825679"/>
    </source>
</evidence>
<reference evidence="3 4" key="1">
    <citation type="submission" date="2021-08" db="EMBL/GenBank/DDBJ databases">
        <title>complete genome sequencing of Deefgea sp. D25.</title>
        <authorList>
            <person name="Bae J.-W."/>
            <person name="Gim D.-H."/>
        </authorList>
    </citation>
    <scope>NUCLEOTIDE SEQUENCE [LARGE SCALE GENOMIC DNA]</scope>
    <source>
        <strain evidence="3 4">D25</strain>
    </source>
</reference>
<proteinExistence type="predicted"/>
<dbReference type="EMBL" id="CP081150">
    <property type="protein sequence ID" value="QZA77595.1"/>
    <property type="molecule type" value="Genomic_DNA"/>
</dbReference>
<name>A0ABX8Z8V8_9NEIS</name>
<dbReference type="PANTHER" id="PTHR19328:SF75">
    <property type="entry name" value="ALDOSE SUGAR DEHYDROGENASE YLII"/>
    <property type="match status" value="1"/>
</dbReference>
<evidence type="ECO:0000313" key="3">
    <source>
        <dbReference type="EMBL" id="QZA77595.1"/>
    </source>
</evidence>
<feature type="chain" id="PRO_5046523930" evidence="1">
    <location>
        <begin position="22"/>
        <end position="378"/>
    </location>
</feature>
<feature type="signal peptide" evidence="1">
    <location>
        <begin position="1"/>
        <end position="21"/>
    </location>
</feature>
<feature type="domain" description="Glucose/Sorbosone dehydrogenase" evidence="2">
    <location>
        <begin position="42"/>
        <end position="374"/>
    </location>
</feature>
<dbReference type="Proteomes" id="UP000825679">
    <property type="component" value="Chromosome"/>
</dbReference>
<keyword evidence="1" id="KW-0732">Signal</keyword>
<dbReference type="InterPro" id="IPR012938">
    <property type="entry name" value="Glc/Sorbosone_DH"/>
</dbReference>
<gene>
    <name evidence="3" type="ORF">K4H28_15165</name>
</gene>
<keyword evidence="4" id="KW-1185">Reference proteome</keyword>
<dbReference type="PANTHER" id="PTHR19328">
    <property type="entry name" value="HEDGEHOG-INTERACTING PROTEIN"/>
    <property type="match status" value="1"/>
</dbReference>
<evidence type="ECO:0000256" key="1">
    <source>
        <dbReference type="SAM" id="SignalP"/>
    </source>
</evidence>
<sequence length="378" mass="41783">MSRIYIHTVCGLLLVLTPVQAADEVIRSERHDFRVQTLTRGLAHPWALAFLPDGRMLVTEREGRLRLISAKGELDPRAVAGLPAVVASGQGGLLDVALHPNFVQNRWVYFSYAGQEGRGASTQVARGQWVSDAKGHRLENIQQIYRQRPGSGAGVHFGSRLVFDRSGMLLITQGDRGDKDRAQQLTDLAGKAVRLHDDGRFPADNPFRKNNEARPEVYSYGHRNMQGAAINPVSGELWATEHGPQGGDELNIVRAGRNYGWPVITYGVNYGIGTQIGEGSAKAGMVQPIYQWTPSIAPSGLAFYQGKPFPQWQGNLFVGALKYQMLVRLELDSDRVVHEERLLKNQFGRIRDVRVGPDGLLYLLTDEADGALLRLEPS</sequence>
<dbReference type="InterPro" id="IPR011041">
    <property type="entry name" value="Quinoprot_gluc/sorb_DH_b-prop"/>
</dbReference>
<dbReference type="Gene3D" id="2.120.10.30">
    <property type="entry name" value="TolB, C-terminal domain"/>
    <property type="match status" value="1"/>
</dbReference>
<dbReference type="Pfam" id="PF07995">
    <property type="entry name" value="GSDH"/>
    <property type="match status" value="1"/>
</dbReference>
<dbReference type="RefSeq" id="WP_221005976.1">
    <property type="nucleotide sequence ID" value="NZ_CP081150.1"/>
</dbReference>
<evidence type="ECO:0000259" key="2">
    <source>
        <dbReference type="Pfam" id="PF07995"/>
    </source>
</evidence>
<protein>
    <submittedName>
        <fullName evidence="3">PQQ-dependent sugar dehydrogenase</fullName>
    </submittedName>
</protein>
<accession>A0ABX8Z8V8</accession>
<dbReference type="InterPro" id="IPR011042">
    <property type="entry name" value="6-blade_b-propeller_TolB-like"/>
</dbReference>
<organism evidence="3 4">
    <name type="scientific">Deefgea tanakiae</name>
    <dbReference type="NCBI Taxonomy" id="2865840"/>
    <lineage>
        <taxon>Bacteria</taxon>
        <taxon>Pseudomonadati</taxon>
        <taxon>Pseudomonadota</taxon>
        <taxon>Betaproteobacteria</taxon>
        <taxon>Neisseriales</taxon>
        <taxon>Chitinibacteraceae</taxon>
        <taxon>Deefgea</taxon>
    </lineage>
</organism>
<dbReference type="SUPFAM" id="SSF50952">
    <property type="entry name" value="Soluble quinoprotein glucose dehydrogenase"/>
    <property type="match status" value="1"/>
</dbReference>